<evidence type="ECO:0000256" key="3">
    <source>
        <dbReference type="ARBA" id="ARBA00012438"/>
    </source>
</evidence>
<protein>
    <recommendedName>
        <fullName evidence="3">histidine kinase</fullName>
        <ecNumber evidence="3">2.7.13.3</ecNumber>
    </recommendedName>
</protein>
<reference evidence="19" key="6">
    <citation type="submission" date="2011-05" db="EMBL/GenBank/DDBJ databases">
        <title>Complete sequence of Collimonas fungivorans Ter331.</title>
        <authorList>
            <person name="Leveau J.H."/>
        </authorList>
    </citation>
    <scope>NUCLEOTIDE SEQUENCE [LARGE SCALE GENOMIC DNA]</scope>
    <source>
        <strain evidence="19">Ter331</strain>
    </source>
</reference>
<keyword evidence="5" id="KW-0997">Cell inner membrane</keyword>
<evidence type="ECO:0000256" key="6">
    <source>
        <dbReference type="ARBA" id="ARBA00022553"/>
    </source>
</evidence>
<dbReference type="Gene3D" id="1.10.287.130">
    <property type="match status" value="1"/>
</dbReference>
<comment type="subcellular location">
    <subcellularLocation>
        <location evidence="2">Cell inner membrane</location>
        <topology evidence="2">Multi-pass membrane protein</topology>
    </subcellularLocation>
</comment>
<reference evidence="18 19" key="3">
    <citation type="journal article" date="2008" name="FEMS Microbiol. Ecol.">
        <title>Identification and characterization of genes underlying chitinolysis in Collimonas fungivorans Ter331.</title>
        <authorList>
            <person name="Fritsche K."/>
            <person name="de Boer W."/>
            <person name="Gerards S."/>
            <person name="van den Berg M."/>
            <person name="van Veen J.A."/>
            <person name="Leveau J.H."/>
        </authorList>
    </citation>
    <scope>NUCLEOTIDE SEQUENCE [LARGE SCALE GENOMIC DNA]</scope>
    <source>
        <strain evidence="18 19">Ter331</strain>
    </source>
</reference>
<evidence type="ECO:0000256" key="5">
    <source>
        <dbReference type="ARBA" id="ARBA00022519"/>
    </source>
</evidence>
<keyword evidence="6" id="KW-0597">Phosphoprotein</keyword>
<dbReference type="SMART" id="SM00304">
    <property type="entry name" value="HAMP"/>
    <property type="match status" value="1"/>
</dbReference>
<dbReference type="PROSITE" id="PS50109">
    <property type="entry name" value="HIS_KIN"/>
    <property type="match status" value="1"/>
</dbReference>
<reference evidence="18 19" key="2">
    <citation type="journal article" date="2006" name="J. Microbiol. Methods">
        <title>Genomic flank-sequencing of plasposon insertion sites for rapid identification of functional genes.</title>
        <authorList>
            <person name="Leveau J.H."/>
            <person name="Gerards S."/>
            <person name="Fritsche K."/>
            <person name="Zondag G."/>
            <person name="van Veen J.A."/>
        </authorList>
    </citation>
    <scope>NUCLEOTIDE SEQUENCE [LARGE SCALE GENOMIC DNA]</scope>
    <source>
        <strain evidence="18 19">Ter331</strain>
    </source>
</reference>
<name>G0AGL2_COLFT</name>
<evidence type="ECO:0000256" key="9">
    <source>
        <dbReference type="ARBA" id="ARBA00022741"/>
    </source>
</evidence>
<keyword evidence="8 15" id="KW-0812">Transmembrane</keyword>
<dbReference type="GO" id="GO:0005886">
    <property type="term" value="C:plasma membrane"/>
    <property type="evidence" value="ECO:0007669"/>
    <property type="project" value="UniProtKB-SubCell"/>
</dbReference>
<evidence type="ECO:0000256" key="15">
    <source>
        <dbReference type="SAM" id="Phobius"/>
    </source>
</evidence>
<dbReference type="CDD" id="cd06225">
    <property type="entry name" value="HAMP"/>
    <property type="match status" value="1"/>
</dbReference>
<reference evidence="18 19" key="5">
    <citation type="journal article" date="2011" name="ISME J.">
        <title>Dual transcriptional profiling of a bacterial/fungal confrontation: Collimonas fungivorans versus Aspergillus niger.</title>
        <authorList>
            <person name="Mela F."/>
            <person name="Fritsche K."/>
            <person name="de Boer W."/>
            <person name="van Veen J.A."/>
            <person name="de Graaff L.H."/>
            <person name="van den Berg M."/>
            <person name="Leveau J.H."/>
        </authorList>
    </citation>
    <scope>NUCLEOTIDE SEQUENCE [LARGE SCALE GENOMIC DNA]</scope>
    <source>
        <strain evidence="18 19">Ter331</strain>
    </source>
</reference>
<evidence type="ECO:0000259" key="17">
    <source>
        <dbReference type="PROSITE" id="PS50885"/>
    </source>
</evidence>
<dbReference type="SMART" id="SM00387">
    <property type="entry name" value="HATPase_c"/>
    <property type="match status" value="1"/>
</dbReference>
<dbReference type="Gene3D" id="3.30.450.300">
    <property type="entry name" value="Sensor histidine kinase RisS, periplasmic domain"/>
    <property type="match status" value="1"/>
</dbReference>
<feature type="domain" description="Histidine kinase" evidence="16">
    <location>
        <begin position="265"/>
        <end position="470"/>
    </location>
</feature>
<dbReference type="InterPro" id="IPR003594">
    <property type="entry name" value="HATPase_dom"/>
</dbReference>
<dbReference type="InterPro" id="IPR050980">
    <property type="entry name" value="2C_sensor_his_kinase"/>
</dbReference>
<dbReference type="PANTHER" id="PTHR44936:SF5">
    <property type="entry name" value="SENSOR HISTIDINE KINASE ENVZ"/>
    <property type="match status" value="1"/>
</dbReference>
<keyword evidence="4" id="KW-1003">Cell membrane</keyword>
<evidence type="ECO:0000313" key="18">
    <source>
        <dbReference type="EMBL" id="AEK61625.1"/>
    </source>
</evidence>
<dbReference type="GO" id="GO:0000155">
    <property type="term" value="F:phosphorelay sensor kinase activity"/>
    <property type="evidence" value="ECO:0007669"/>
    <property type="project" value="InterPro"/>
</dbReference>
<evidence type="ECO:0000256" key="8">
    <source>
        <dbReference type="ARBA" id="ARBA00022692"/>
    </source>
</evidence>
<dbReference type="Gene3D" id="3.30.565.10">
    <property type="entry name" value="Histidine kinase-like ATPase, C-terminal domain"/>
    <property type="match status" value="1"/>
</dbReference>
<dbReference type="Pfam" id="PF00672">
    <property type="entry name" value="HAMP"/>
    <property type="match status" value="1"/>
</dbReference>
<dbReference type="GO" id="GO:0005524">
    <property type="term" value="F:ATP binding"/>
    <property type="evidence" value="ECO:0007669"/>
    <property type="project" value="UniProtKB-KW"/>
</dbReference>
<evidence type="ECO:0000313" key="19">
    <source>
        <dbReference type="Proteomes" id="UP000008392"/>
    </source>
</evidence>
<feature type="transmembrane region" description="Helical" evidence="15">
    <location>
        <begin position="39"/>
        <end position="60"/>
    </location>
</feature>
<evidence type="ECO:0000256" key="11">
    <source>
        <dbReference type="ARBA" id="ARBA00022840"/>
    </source>
</evidence>
<dbReference type="EMBL" id="CP002745">
    <property type="protein sequence ID" value="AEK61625.1"/>
    <property type="molecule type" value="Genomic_DNA"/>
</dbReference>
<gene>
    <name evidence="18" type="primary">envZ</name>
    <name evidence="18" type="ordered locus">CFU_1793</name>
</gene>
<evidence type="ECO:0000256" key="14">
    <source>
        <dbReference type="ARBA" id="ARBA00023136"/>
    </source>
</evidence>
<keyword evidence="7 18" id="KW-0808">Transferase</keyword>
<keyword evidence="19" id="KW-1185">Reference proteome</keyword>
<evidence type="ECO:0000256" key="1">
    <source>
        <dbReference type="ARBA" id="ARBA00000085"/>
    </source>
</evidence>
<dbReference type="InterPro" id="IPR036097">
    <property type="entry name" value="HisK_dim/P_sf"/>
</dbReference>
<reference evidence="18 19" key="1">
    <citation type="journal article" date="2004" name="Environ. Microbiol.">
        <title>Phylogeny-function analysis of (meta)genomic libraries: screening for expression of ribosomal RNA genes by large-insert library fluorescent in situ hybridization (LIL-FISH).</title>
        <authorList>
            <person name="Leveau J.H."/>
            <person name="Gerards S."/>
            <person name="de Boer W."/>
            <person name="van Veen J.A."/>
        </authorList>
    </citation>
    <scope>NUCLEOTIDE SEQUENCE [LARGE SCALE GENOMIC DNA]</scope>
    <source>
        <strain evidence="18 19">Ter331</strain>
    </source>
</reference>
<dbReference type="PRINTS" id="PR00344">
    <property type="entry name" value="BCTRLSENSOR"/>
</dbReference>
<keyword evidence="9" id="KW-0547">Nucleotide-binding</keyword>
<keyword evidence="13" id="KW-0902">Two-component regulatory system</keyword>
<feature type="transmembrane region" description="Helical" evidence="15">
    <location>
        <begin position="185"/>
        <end position="207"/>
    </location>
</feature>
<evidence type="ECO:0000256" key="7">
    <source>
        <dbReference type="ARBA" id="ARBA00022679"/>
    </source>
</evidence>
<dbReference type="SUPFAM" id="SSF55874">
    <property type="entry name" value="ATPase domain of HSP90 chaperone/DNA topoisomerase II/histidine kinase"/>
    <property type="match status" value="1"/>
</dbReference>
<dbReference type="AlphaFoldDB" id="G0AGL2"/>
<dbReference type="Pfam" id="PF16524">
    <property type="entry name" value="RisS_PPD"/>
    <property type="match status" value="1"/>
</dbReference>
<dbReference type="HOGENOM" id="CLU_000445_89_27_4"/>
<dbReference type="STRING" id="1005048.CFU_1793"/>
<dbReference type="InterPro" id="IPR003660">
    <property type="entry name" value="HAMP_dom"/>
</dbReference>
<dbReference type="Pfam" id="PF00512">
    <property type="entry name" value="HisKA"/>
    <property type="match status" value="1"/>
</dbReference>
<keyword evidence="11" id="KW-0067">ATP-binding</keyword>
<dbReference type="Proteomes" id="UP000008392">
    <property type="component" value="Chromosome"/>
</dbReference>
<dbReference type="KEGG" id="cfu:CFU_1793"/>
<organism evidence="18 19">
    <name type="scientific">Collimonas fungivorans (strain Ter331)</name>
    <dbReference type="NCBI Taxonomy" id="1005048"/>
    <lineage>
        <taxon>Bacteria</taxon>
        <taxon>Pseudomonadati</taxon>
        <taxon>Pseudomonadota</taxon>
        <taxon>Betaproteobacteria</taxon>
        <taxon>Burkholderiales</taxon>
        <taxon>Oxalobacteraceae</taxon>
        <taxon>Collimonas</taxon>
    </lineage>
</organism>
<dbReference type="InterPro" id="IPR003661">
    <property type="entry name" value="HisK_dim/P_dom"/>
</dbReference>
<keyword evidence="14 15" id="KW-0472">Membrane</keyword>
<reference evidence="18 19" key="4">
    <citation type="journal article" date="2010" name="Environ. Microbiol.">
        <title>The bacterial genus Collimonas: mycophagy, weathering and other adaptive solutions to life in oligotrophic soil environments.</title>
        <authorList>
            <person name="Leveau J.H."/>
            <person name="Uroz S."/>
            <person name="de Boer W."/>
        </authorList>
    </citation>
    <scope>NUCLEOTIDE SEQUENCE [LARGE SCALE GENOMIC DNA]</scope>
    <source>
        <strain evidence="18 19">Ter331</strain>
    </source>
</reference>
<evidence type="ECO:0000256" key="4">
    <source>
        <dbReference type="ARBA" id="ARBA00022475"/>
    </source>
</evidence>
<evidence type="ECO:0000259" key="16">
    <source>
        <dbReference type="PROSITE" id="PS50109"/>
    </source>
</evidence>
<keyword evidence="10 18" id="KW-0418">Kinase</keyword>
<dbReference type="InterPro" id="IPR004358">
    <property type="entry name" value="Sig_transdc_His_kin-like_C"/>
</dbReference>
<comment type="catalytic activity">
    <reaction evidence="1">
        <text>ATP + protein L-histidine = ADP + protein N-phospho-L-histidine.</text>
        <dbReference type="EC" id="2.7.13.3"/>
    </reaction>
</comment>
<evidence type="ECO:0000256" key="12">
    <source>
        <dbReference type="ARBA" id="ARBA00022989"/>
    </source>
</evidence>
<accession>G0AGL2</accession>
<dbReference type="SUPFAM" id="SSF47384">
    <property type="entry name" value="Homodimeric domain of signal transducing histidine kinase"/>
    <property type="match status" value="1"/>
</dbReference>
<dbReference type="CDD" id="cd00082">
    <property type="entry name" value="HisKA"/>
    <property type="match status" value="1"/>
</dbReference>
<dbReference type="PANTHER" id="PTHR44936">
    <property type="entry name" value="SENSOR PROTEIN CREC"/>
    <property type="match status" value="1"/>
</dbReference>
<dbReference type="EC" id="2.7.13.3" evidence="3"/>
<keyword evidence="12 15" id="KW-1133">Transmembrane helix</keyword>
<dbReference type="SMART" id="SM00388">
    <property type="entry name" value="HisKA"/>
    <property type="match status" value="1"/>
</dbReference>
<sequence>MSSFPKASRADALRNIVLPSPAPGQMVTPHRLAWLKSGLMWRTFFMIAFLITVSMVTWVASFKIVERGPRAQQVAAQIISIVTITRAALTHSAPDLRSELLFDLASNEGIRIYPLEDTDQIEPPPDNALMPDLEREVRARLGNQTRFSSKVNDIGGFWISFKIDSDEYWLMLDSERVERSSGVQWLQWGSVAMVLSLLGAMFISTLINQPLSRLTAATRAVAKGLQPEPLPETGPTEIEEANRSFNQMVSDLQRIESDRAIILAGISHDLRTPLARMLLEVEMANLSDDARTGMQSDLAQMDGIIGQFLHYAKPTDTSSFERINLSELIDSVVQTATRHDDIRIQTIITPNVHVSGNETELTRVFNNLIENSRRYGKKEGDEFVEVDISCQVRQDKVILNIADHGAGVPDSEIDRLLRPFTRLDVARGQANGSGLGLAIVSRIVKQHGGKLRVSNREGGGLATQIELQLK</sequence>
<feature type="domain" description="HAMP" evidence="17">
    <location>
        <begin position="205"/>
        <end position="257"/>
    </location>
</feature>
<evidence type="ECO:0000256" key="13">
    <source>
        <dbReference type="ARBA" id="ARBA00023012"/>
    </source>
</evidence>
<proteinExistence type="predicted"/>
<dbReference type="Pfam" id="PF02518">
    <property type="entry name" value="HATPase_c"/>
    <property type="match status" value="1"/>
</dbReference>
<evidence type="ECO:0000256" key="2">
    <source>
        <dbReference type="ARBA" id="ARBA00004429"/>
    </source>
</evidence>
<dbReference type="InterPro" id="IPR038421">
    <property type="entry name" value="RisS_PPD_sf"/>
</dbReference>
<dbReference type="PROSITE" id="PS50885">
    <property type="entry name" value="HAMP"/>
    <property type="match status" value="1"/>
</dbReference>
<dbReference type="eggNOG" id="COG2205">
    <property type="taxonomic scope" value="Bacteria"/>
</dbReference>
<dbReference type="InterPro" id="IPR032408">
    <property type="entry name" value="RisS_PPD"/>
</dbReference>
<dbReference type="InterPro" id="IPR005467">
    <property type="entry name" value="His_kinase_dom"/>
</dbReference>
<dbReference type="InterPro" id="IPR036890">
    <property type="entry name" value="HATPase_C_sf"/>
</dbReference>
<evidence type="ECO:0000256" key="10">
    <source>
        <dbReference type="ARBA" id="ARBA00022777"/>
    </source>
</evidence>